<dbReference type="EMBL" id="JACRSY010000001">
    <property type="protein sequence ID" value="MBC8578052.1"/>
    <property type="molecule type" value="Genomic_DNA"/>
</dbReference>
<proteinExistence type="predicted"/>
<dbReference type="AlphaFoldDB" id="A0A926EGG5"/>
<keyword evidence="3" id="KW-1185">Reference proteome</keyword>
<dbReference type="Pfam" id="PF14286">
    <property type="entry name" value="DHHW"/>
    <property type="match status" value="1"/>
</dbReference>
<evidence type="ECO:0000313" key="2">
    <source>
        <dbReference type="EMBL" id="MBC8578052.1"/>
    </source>
</evidence>
<dbReference type="Proteomes" id="UP000655830">
    <property type="component" value="Unassembled WGS sequence"/>
</dbReference>
<sequence length="373" mass="43107">MKRKFHIGMTLGFVVYIGGFFTLQLLGQDKTFSDLENRPLAGKPVWSKDKFFNGTYGKDVEKYIADQFPFRNQFIAIKSQSELMLQKKENNGVYIGEDDYFLQKFNVPDKQLMKKNIEYINRFAESFDVYFMLAPTATKIYAEKLPNFAMPYDEESFIEEVSGGLGQKVHKIDVLETMKAHKNEEIYYKTDHHWTTLGAYYGYEAFCKGYGIEPMPISAFERVIGSNSFYGSLFSKGNFTFAKPDTLELFIPKVEETLDVYYMGSDKHTDSLYEMSHLDKKDKYSVFLDNNHPIIQIKTGVKNGKKLAIVKDSYANALIPFLTNHFEEIHVLDLRFLNMPIAAYMRSNNLKDVLVLYNVQNFATVNQFSLLGK</sequence>
<evidence type="ECO:0000256" key="1">
    <source>
        <dbReference type="SAM" id="Phobius"/>
    </source>
</evidence>
<comment type="caution">
    <text evidence="2">The sequence shown here is derived from an EMBL/GenBank/DDBJ whole genome shotgun (WGS) entry which is preliminary data.</text>
</comment>
<keyword evidence="1" id="KW-1133">Transmembrane helix</keyword>
<feature type="transmembrane region" description="Helical" evidence="1">
    <location>
        <begin position="7"/>
        <end position="27"/>
    </location>
</feature>
<keyword evidence="1" id="KW-0472">Membrane</keyword>
<accession>A0A926EGG5</accession>
<evidence type="ECO:0000313" key="3">
    <source>
        <dbReference type="Proteomes" id="UP000655830"/>
    </source>
</evidence>
<reference evidence="2" key="1">
    <citation type="submission" date="2020-08" db="EMBL/GenBank/DDBJ databases">
        <title>Genome public.</title>
        <authorList>
            <person name="Liu C."/>
            <person name="Sun Q."/>
        </authorList>
    </citation>
    <scope>NUCLEOTIDE SEQUENCE</scope>
    <source>
        <strain evidence="2">NSJ-12</strain>
    </source>
</reference>
<evidence type="ECO:0008006" key="4">
    <source>
        <dbReference type="Google" id="ProtNLM"/>
    </source>
</evidence>
<name>A0A926EGG5_9FIRM</name>
<dbReference type="RefSeq" id="WP_249331146.1">
    <property type="nucleotide sequence ID" value="NZ_JACRSY010000001.1"/>
</dbReference>
<dbReference type="InterPro" id="IPR025945">
    <property type="entry name" value="DHHW"/>
</dbReference>
<organism evidence="2 3">
    <name type="scientific">Zhenhengia yiwuensis</name>
    <dbReference type="NCBI Taxonomy" id="2763666"/>
    <lineage>
        <taxon>Bacteria</taxon>
        <taxon>Bacillati</taxon>
        <taxon>Bacillota</taxon>
        <taxon>Clostridia</taxon>
        <taxon>Lachnospirales</taxon>
        <taxon>Lachnospiraceae</taxon>
        <taxon>Zhenhengia</taxon>
    </lineage>
</organism>
<gene>
    <name evidence="2" type="ORF">H8718_00675</name>
</gene>
<keyword evidence="1" id="KW-0812">Transmembrane</keyword>
<protein>
    <recommendedName>
        <fullName evidence="4">DHHW protein</fullName>
    </recommendedName>
</protein>